<dbReference type="Proteomes" id="UP000265618">
    <property type="component" value="Unassembled WGS sequence"/>
</dbReference>
<name>A0A391P5Z1_9EUKA</name>
<organism evidence="2 3">
    <name type="scientific">Kipferlia bialata</name>
    <dbReference type="NCBI Taxonomy" id="797122"/>
    <lineage>
        <taxon>Eukaryota</taxon>
        <taxon>Metamonada</taxon>
        <taxon>Carpediemonas-like organisms</taxon>
        <taxon>Kipferlia</taxon>
    </lineage>
</organism>
<dbReference type="EMBL" id="BDIP01010287">
    <property type="protein sequence ID" value="GCA65229.1"/>
    <property type="molecule type" value="Genomic_DNA"/>
</dbReference>
<comment type="caution">
    <text evidence="2">The sequence shown here is derived from an EMBL/GenBank/DDBJ whole genome shotgun (WGS) entry which is preliminary data.</text>
</comment>
<evidence type="ECO:0000313" key="3">
    <source>
        <dbReference type="Proteomes" id="UP000265618"/>
    </source>
</evidence>
<feature type="non-terminal residue" evidence="2">
    <location>
        <position position="1"/>
    </location>
</feature>
<accession>A0A391P5Z1</accession>
<feature type="non-terminal residue" evidence="2">
    <location>
        <position position="24"/>
    </location>
</feature>
<dbReference type="AlphaFoldDB" id="A0A391P5Z1"/>
<reference evidence="2 3" key="1">
    <citation type="journal article" date="2018" name="PLoS ONE">
        <title>The draft genome of Kipferlia bialata reveals reductive genome evolution in fornicate parasites.</title>
        <authorList>
            <person name="Tanifuji G."/>
            <person name="Takabayashi S."/>
            <person name="Kume K."/>
            <person name="Takagi M."/>
            <person name="Nakayama T."/>
            <person name="Kamikawa R."/>
            <person name="Inagaki Y."/>
            <person name="Hashimoto T."/>
        </authorList>
    </citation>
    <scope>NUCLEOTIDE SEQUENCE [LARGE SCALE GENOMIC DNA]</scope>
    <source>
        <strain evidence="2">NY0173</strain>
    </source>
</reference>
<sequence>REREDANKKAEAEQPLRTLAGDRK</sequence>
<evidence type="ECO:0000313" key="2">
    <source>
        <dbReference type="EMBL" id="GCA65229.1"/>
    </source>
</evidence>
<gene>
    <name evidence="2" type="ORF">KIPB_016609</name>
</gene>
<evidence type="ECO:0000256" key="1">
    <source>
        <dbReference type="SAM" id="MobiDB-lite"/>
    </source>
</evidence>
<feature type="region of interest" description="Disordered" evidence="1">
    <location>
        <begin position="1"/>
        <end position="24"/>
    </location>
</feature>
<proteinExistence type="predicted"/>
<protein>
    <submittedName>
        <fullName evidence="2">Uncharacterized protein</fullName>
    </submittedName>
</protein>
<keyword evidence="3" id="KW-1185">Reference proteome</keyword>